<feature type="region of interest" description="Disordered" evidence="1">
    <location>
        <begin position="82"/>
        <end position="129"/>
    </location>
</feature>
<dbReference type="STRING" id="1314674.A0A0D7B8S2"/>
<evidence type="ECO:0000313" key="4">
    <source>
        <dbReference type="Proteomes" id="UP000054007"/>
    </source>
</evidence>
<gene>
    <name evidence="3" type="ORF">CYLTODRAFT_491050</name>
</gene>
<evidence type="ECO:0000256" key="1">
    <source>
        <dbReference type="SAM" id="MobiDB-lite"/>
    </source>
</evidence>
<keyword evidence="4" id="KW-1185">Reference proteome</keyword>
<dbReference type="PROSITE" id="PS51840">
    <property type="entry name" value="C2_NT"/>
    <property type="match status" value="1"/>
</dbReference>
<accession>A0A0D7B8S2</accession>
<evidence type="ECO:0000313" key="3">
    <source>
        <dbReference type="EMBL" id="KIY66963.1"/>
    </source>
</evidence>
<dbReference type="Pfam" id="PF10358">
    <property type="entry name" value="NT-C2"/>
    <property type="match status" value="1"/>
</dbReference>
<dbReference type="InterPro" id="IPR039931">
    <property type="entry name" value="EEIG1/2-like"/>
</dbReference>
<feature type="region of interest" description="Disordered" evidence="1">
    <location>
        <begin position="150"/>
        <end position="174"/>
    </location>
</feature>
<sequence length="402" mass="44023">MHYRNERPPSPLAAVEPRSDSPAPHLKGIRAHLHHLLPRHALFHAQIEVHQISNVPLVNGEFSVRWKIKHTAAAPSKTNGLFKLTSKNSTASSNGSTTNLSLTRTRDSRESRDIQEQDDSASIASSLSPDDSFFVSSEDHGSSTVPTLVVSEDAQSSSSSSSSPRTSASHRGQTPFFPLQDHAVVWEHSISTYIKIPLSRDRATPDKLVSSLGKFVVIQHSDGEAPQNPRYGALYLDLSQYAGPDVGEVTRPYLLRDSKTNTTLKLTIKLTHVGGEKHFVAPPLPKAEILTGLAGLLEKDIYQNVPSKFDRFGKYVGDTDVDRADTDSDSHSSRRSAASTPMPLYAPFEVSQLPNPYAYGARTTDALIESLFNPIRLPASLKADGKLDPFVKYVPDREITAV</sequence>
<organism evidence="3 4">
    <name type="scientific">Cylindrobasidium torrendii FP15055 ss-10</name>
    <dbReference type="NCBI Taxonomy" id="1314674"/>
    <lineage>
        <taxon>Eukaryota</taxon>
        <taxon>Fungi</taxon>
        <taxon>Dikarya</taxon>
        <taxon>Basidiomycota</taxon>
        <taxon>Agaricomycotina</taxon>
        <taxon>Agaricomycetes</taxon>
        <taxon>Agaricomycetidae</taxon>
        <taxon>Agaricales</taxon>
        <taxon>Marasmiineae</taxon>
        <taxon>Physalacriaceae</taxon>
        <taxon>Cylindrobasidium</taxon>
    </lineage>
</organism>
<feature type="compositionally biased region" description="Polar residues" evidence="1">
    <location>
        <begin position="120"/>
        <end position="129"/>
    </location>
</feature>
<feature type="compositionally biased region" description="Basic and acidic residues" evidence="1">
    <location>
        <begin position="104"/>
        <end position="115"/>
    </location>
</feature>
<dbReference type="EMBL" id="KN880539">
    <property type="protein sequence ID" value="KIY66963.1"/>
    <property type="molecule type" value="Genomic_DNA"/>
</dbReference>
<dbReference type="InterPro" id="IPR019448">
    <property type="entry name" value="NT-C2"/>
</dbReference>
<reference evidence="3 4" key="1">
    <citation type="journal article" date="2015" name="Fungal Genet. Biol.">
        <title>Evolution of novel wood decay mechanisms in Agaricales revealed by the genome sequences of Fistulina hepatica and Cylindrobasidium torrendii.</title>
        <authorList>
            <person name="Floudas D."/>
            <person name="Held B.W."/>
            <person name="Riley R."/>
            <person name="Nagy L.G."/>
            <person name="Koehler G."/>
            <person name="Ransdell A.S."/>
            <person name="Younus H."/>
            <person name="Chow J."/>
            <person name="Chiniquy J."/>
            <person name="Lipzen A."/>
            <person name="Tritt A."/>
            <person name="Sun H."/>
            <person name="Haridas S."/>
            <person name="LaButti K."/>
            <person name="Ohm R.A."/>
            <person name="Kues U."/>
            <person name="Blanchette R.A."/>
            <person name="Grigoriev I.V."/>
            <person name="Minto R.E."/>
            <person name="Hibbett D.S."/>
        </authorList>
    </citation>
    <scope>NUCLEOTIDE SEQUENCE [LARGE SCALE GENOMIC DNA]</scope>
    <source>
        <strain evidence="3 4">FP15055 ss-10</strain>
    </source>
</reference>
<evidence type="ECO:0000259" key="2">
    <source>
        <dbReference type="PROSITE" id="PS51840"/>
    </source>
</evidence>
<feature type="domain" description="C2 NT-type" evidence="2">
    <location>
        <begin position="33"/>
        <end position="272"/>
    </location>
</feature>
<dbReference type="PANTHER" id="PTHR21456">
    <property type="entry name" value="FAMILY WITH SEQUENCE SIMILARITY 102"/>
    <property type="match status" value="1"/>
</dbReference>
<feature type="region of interest" description="Disordered" evidence="1">
    <location>
        <begin position="1"/>
        <end position="25"/>
    </location>
</feature>
<dbReference type="AlphaFoldDB" id="A0A0D7B8S2"/>
<name>A0A0D7B8S2_9AGAR</name>
<dbReference type="Proteomes" id="UP000054007">
    <property type="component" value="Unassembled WGS sequence"/>
</dbReference>
<feature type="region of interest" description="Disordered" evidence="1">
    <location>
        <begin position="320"/>
        <end position="339"/>
    </location>
</feature>
<protein>
    <recommendedName>
        <fullName evidence="2">C2 NT-type domain-containing protein</fullName>
    </recommendedName>
</protein>
<feature type="compositionally biased region" description="Basic and acidic residues" evidence="1">
    <location>
        <begin position="320"/>
        <end position="332"/>
    </location>
</feature>
<dbReference type="PANTHER" id="PTHR21456:SF1">
    <property type="entry name" value="C2 NT-TYPE DOMAIN-CONTAINING PROTEIN"/>
    <property type="match status" value="1"/>
</dbReference>
<proteinExistence type="predicted"/>
<feature type="compositionally biased region" description="Low complexity" evidence="1">
    <location>
        <begin position="85"/>
        <end position="103"/>
    </location>
</feature>
<dbReference type="OrthoDB" id="3365224at2759"/>